<name>A0A9X4M727_9CYAN</name>
<dbReference type="EMBL" id="VBTY01000028">
    <property type="protein sequence ID" value="MDG3493968.1"/>
    <property type="molecule type" value="Genomic_DNA"/>
</dbReference>
<evidence type="ECO:0000313" key="1">
    <source>
        <dbReference type="EMBL" id="MDG3493968.1"/>
    </source>
</evidence>
<accession>A0A9X4M727</accession>
<dbReference type="AlphaFoldDB" id="A0A9X4M727"/>
<comment type="caution">
    <text evidence="1">The sequence shown here is derived from an EMBL/GenBank/DDBJ whole genome shotgun (WGS) entry which is preliminary data.</text>
</comment>
<protein>
    <submittedName>
        <fullName evidence="1">DUF488 domain-containing protein</fullName>
    </submittedName>
</protein>
<dbReference type="InterPro" id="IPR007438">
    <property type="entry name" value="DUF488"/>
</dbReference>
<dbReference type="RefSeq" id="WP_009626027.1">
    <property type="nucleotide sequence ID" value="NZ_VBTY01000028.1"/>
</dbReference>
<dbReference type="Proteomes" id="UP001152872">
    <property type="component" value="Unassembled WGS sequence"/>
</dbReference>
<sequence>MQLFTVGHSNHSIKTFIELLQKHEITALADVRSRPYSRYLPHFCQAQLKDYLEADKIRYVFLGQELGARPEDQSCYVDGKALYERIAATDLFTEGIRRILKGVKSRHRIALMCAEKDPLTCHRAILVCPHLKEYDLDIQHIKSNGDLESHGDLEDRMLAKHGFKQFAKQIEISQLSLFDALSPVQENDDLDREDCLMEAYKKQGNEIAYVETKGEVYA</sequence>
<gene>
    <name evidence="1" type="ORF">FEV09_05295</name>
</gene>
<organism evidence="1 2">
    <name type="scientific">Pseudanabaena catenata USMAC16</name>
    <dbReference type="NCBI Taxonomy" id="1855837"/>
    <lineage>
        <taxon>Bacteria</taxon>
        <taxon>Bacillati</taxon>
        <taxon>Cyanobacteriota</taxon>
        <taxon>Cyanophyceae</taxon>
        <taxon>Pseudanabaenales</taxon>
        <taxon>Pseudanabaenaceae</taxon>
        <taxon>Pseudanabaena</taxon>
    </lineage>
</organism>
<dbReference type="PANTHER" id="PTHR39337">
    <property type="entry name" value="BLR5642 PROTEIN"/>
    <property type="match status" value="1"/>
</dbReference>
<evidence type="ECO:0000313" key="2">
    <source>
        <dbReference type="Proteomes" id="UP001152872"/>
    </source>
</evidence>
<reference evidence="1" key="1">
    <citation type="submission" date="2019-05" db="EMBL/GenBank/DDBJ databases">
        <title>Whole genome sequencing of Pseudanabaena catenata USMAC16.</title>
        <authorList>
            <person name="Khan Z."/>
            <person name="Omar W.M."/>
            <person name="Convey P."/>
            <person name="Merican F."/>
            <person name="Najimudin N."/>
        </authorList>
    </citation>
    <scope>NUCLEOTIDE SEQUENCE</scope>
    <source>
        <strain evidence="1">USMAC16</strain>
    </source>
</reference>
<proteinExistence type="predicted"/>
<keyword evidence="2" id="KW-1185">Reference proteome</keyword>
<dbReference type="PANTHER" id="PTHR39337:SF1">
    <property type="entry name" value="BLR5642 PROTEIN"/>
    <property type="match status" value="1"/>
</dbReference>
<dbReference type="Pfam" id="PF04343">
    <property type="entry name" value="DUF488"/>
    <property type="match status" value="1"/>
</dbReference>